<dbReference type="Proteomes" id="UP000274131">
    <property type="component" value="Unassembled WGS sequence"/>
</dbReference>
<dbReference type="InterPro" id="IPR035952">
    <property type="entry name" value="Rhomboid-like_sf"/>
</dbReference>
<evidence type="ECO:0000313" key="10">
    <source>
        <dbReference type="EMBL" id="VDD93449.1"/>
    </source>
</evidence>
<proteinExistence type="inferred from homology"/>
<organism evidence="12">
    <name type="scientific">Enterobius vermicularis</name>
    <name type="common">Human pinworm</name>
    <dbReference type="NCBI Taxonomy" id="51028"/>
    <lineage>
        <taxon>Eukaryota</taxon>
        <taxon>Metazoa</taxon>
        <taxon>Ecdysozoa</taxon>
        <taxon>Nematoda</taxon>
        <taxon>Chromadorea</taxon>
        <taxon>Rhabditida</taxon>
        <taxon>Spirurina</taxon>
        <taxon>Oxyuridomorpha</taxon>
        <taxon>Oxyuroidea</taxon>
        <taxon>Oxyuridae</taxon>
        <taxon>Enterobius</taxon>
    </lineage>
</organism>
<dbReference type="OrthoDB" id="10257275at2759"/>
<sequence>MFTQRSRRQQNYGVYLLAYHLLNSEYIPPVTLGTILFQVAIFLGYIPAIDQWKIREMCLLPSRIIYRREWIRLLASTVIHADDMHLYYNMISFLWKGRRLESFLGPLRFLILISVFIVSTGVCVVMLSYLLEVILGFHALQLMSQCAVGFSGVIFALKVLHNYYFPYTDSSFLGWFPIPSRYTCWVELLLIQVLTPNASFIGHLAGIIVGLLYVNGPLKALICWLENLTAILLGIRTDRNRFFQTRRDGSHFWSFDASEERDYSEFTAGMSEEEQLRFAREESLRRRYQNSPTAPPYPPY</sequence>
<dbReference type="PANTHER" id="PTHR43066:SF1">
    <property type="entry name" value="RHOMBOID PROTEIN 2"/>
    <property type="match status" value="1"/>
</dbReference>
<dbReference type="STRING" id="51028.A0A0N4VDM5"/>
<evidence type="ECO:0000256" key="7">
    <source>
        <dbReference type="ARBA" id="ARBA00023136"/>
    </source>
</evidence>
<evidence type="ECO:0000256" key="3">
    <source>
        <dbReference type="ARBA" id="ARBA00022670"/>
    </source>
</evidence>
<keyword evidence="6 8" id="KW-1133">Transmembrane helix</keyword>
<keyword evidence="11" id="KW-1185">Reference proteome</keyword>
<dbReference type="WBParaSite" id="EVEC_0000871601-mRNA-1">
    <property type="protein sequence ID" value="EVEC_0000871601-mRNA-1"/>
    <property type="gene ID" value="EVEC_0000871601"/>
</dbReference>
<gene>
    <name evidence="10" type="ORF">EVEC_LOCUS8200</name>
</gene>
<reference evidence="10 11" key="2">
    <citation type="submission" date="2018-10" db="EMBL/GenBank/DDBJ databases">
        <authorList>
            <consortium name="Pathogen Informatics"/>
        </authorList>
    </citation>
    <scope>NUCLEOTIDE SEQUENCE [LARGE SCALE GENOMIC DNA]</scope>
</reference>
<name>A0A0N4VDM5_ENTVE</name>
<feature type="transmembrane region" description="Helical" evidence="8">
    <location>
        <begin position="26"/>
        <end position="49"/>
    </location>
</feature>
<accession>A0A0N4VDM5</accession>
<keyword evidence="7 8" id="KW-0472">Membrane</keyword>
<dbReference type="PANTHER" id="PTHR43066">
    <property type="entry name" value="RHOMBOID-RELATED PROTEIN"/>
    <property type="match status" value="1"/>
</dbReference>
<evidence type="ECO:0000256" key="2">
    <source>
        <dbReference type="ARBA" id="ARBA00009045"/>
    </source>
</evidence>
<evidence type="ECO:0000256" key="4">
    <source>
        <dbReference type="ARBA" id="ARBA00022692"/>
    </source>
</evidence>
<dbReference type="SUPFAM" id="SSF144091">
    <property type="entry name" value="Rhomboid-like"/>
    <property type="match status" value="1"/>
</dbReference>
<dbReference type="AlphaFoldDB" id="A0A0N4VDM5"/>
<evidence type="ECO:0000313" key="12">
    <source>
        <dbReference type="WBParaSite" id="EVEC_0000871601-mRNA-1"/>
    </source>
</evidence>
<dbReference type="GO" id="GO:0004252">
    <property type="term" value="F:serine-type endopeptidase activity"/>
    <property type="evidence" value="ECO:0007669"/>
    <property type="project" value="InterPro"/>
</dbReference>
<dbReference type="GO" id="GO:0006508">
    <property type="term" value="P:proteolysis"/>
    <property type="evidence" value="ECO:0007669"/>
    <property type="project" value="UniProtKB-KW"/>
</dbReference>
<evidence type="ECO:0000256" key="1">
    <source>
        <dbReference type="ARBA" id="ARBA00004141"/>
    </source>
</evidence>
<evidence type="ECO:0000259" key="9">
    <source>
        <dbReference type="Pfam" id="PF01694"/>
    </source>
</evidence>
<feature type="domain" description="Peptidase S54 rhomboid" evidence="9">
    <location>
        <begin position="68"/>
        <end position="214"/>
    </location>
</feature>
<keyword evidence="3" id="KW-0645">Protease</keyword>
<dbReference type="EMBL" id="UXUI01009312">
    <property type="protein sequence ID" value="VDD93449.1"/>
    <property type="molecule type" value="Genomic_DNA"/>
</dbReference>
<evidence type="ECO:0000256" key="8">
    <source>
        <dbReference type="SAM" id="Phobius"/>
    </source>
</evidence>
<feature type="transmembrane region" description="Helical" evidence="8">
    <location>
        <begin position="108"/>
        <end position="130"/>
    </location>
</feature>
<comment type="similarity">
    <text evidence="2">Belongs to the peptidase S54 family.</text>
</comment>
<evidence type="ECO:0000256" key="5">
    <source>
        <dbReference type="ARBA" id="ARBA00022801"/>
    </source>
</evidence>
<feature type="transmembrane region" description="Helical" evidence="8">
    <location>
        <begin position="185"/>
        <end position="214"/>
    </location>
</feature>
<evidence type="ECO:0000313" key="11">
    <source>
        <dbReference type="Proteomes" id="UP000274131"/>
    </source>
</evidence>
<protein>
    <submittedName>
        <fullName evidence="12">Rhomboid domain-containing protein</fullName>
    </submittedName>
</protein>
<dbReference type="InterPro" id="IPR022764">
    <property type="entry name" value="Peptidase_S54_rhomboid_dom"/>
</dbReference>
<dbReference type="Gene3D" id="1.20.1540.10">
    <property type="entry name" value="Rhomboid-like"/>
    <property type="match status" value="1"/>
</dbReference>
<comment type="subcellular location">
    <subcellularLocation>
        <location evidence="1">Membrane</location>
        <topology evidence="1">Multi-pass membrane protein</topology>
    </subcellularLocation>
</comment>
<dbReference type="GO" id="GO:0016020">
    <property type="term" value="C:membrane"/>
    <property type="evidence" value="ECO:0007669"/>
    <property type="project" value="UniProtKB-SubCell"/>
</dbReference>
<reference evidence="12" key="1">
    <citation type="submission" date="2017-02" db="UniProtKB">
        <authorList>
            <consortium name="WormBaseParasite"/>
        </authorList>
    </citation>
    <scope>IDENTIFICATION</scope>
</reference>
<keyword evidence="5" id="KW-0378">Hydrolase</keyword>
<dbReference type="Pfam" id="PF01694">
    <property type="entry name" value="Rhomboid"/>
    <property type="match status" value="1"/>
</dbReference>
<feature type="transmembrane region" description="Helical" evidence="8">
    <location>
        <begin position="142"/>
        <end position="165"/>
    </location>
</feature>
<keyword evidence="4 8" id="KW-0812">Transmembrane</keyword>
<dbReference type="FunFam" id="1.20.1540.10:FF:000008">
    <property type="entry name" value="RHOMBOID-like protein 13"/>
    <property type="match status" value="1"/>
</dbReference>
<evidence type="ECO:0000256" key="6">
    <source>
        <dbReference type="ARBA" id="ARBA00022989"/>
    </source>
</evidence>